<dbReference type="InterPro" id="IPR024983">
    <property type="entry name" value="CHAT_dom"/>
</dbReference>
<reference evidence="2" key="1">
    <citation type="submission" date="2023-06" db="EMBL/GenBank/DDBJ databases">
        <title>Uncultivated large filamentous bacteria from sulfidic sediments reveal new species and different genomic features in energy metabolism and defense.</title>
        <authorList>
            <person name="Fonseca A."/>
        </authorList>
    </citation>
    <scope>NUCLEOTIDE SEQUENCE</scope>
    <source>
        <strain evidence="2">HSG4</strain>
    </source>
</reference>
<sequence>MLVVLMLSSLSLVAQEGIDPGQAYFNRGNFEKAVKYWDKALSNLLLPPKKDIKSCIDTKKCIDTSVRLAAAYQALGQVNRALKVLKPVLPLVEDDDPKRRASVLLQLSHVYLAMRDFQDRDMTCGMKKEITHRRPVTRKEIMSKALYYIQQAENTIILVDSQKNRYPVLWANILNSKGNVLMALKGYADAESAYQESVELADRGGDKLLSAKASVNLIEAMVQSGDYKQVKDKPIHKKTLQLLKELPDSHDKAFALIGFAQFMQKWQSSSTDTPPFSSEKILQEAIKVAKGKKDDFSDDDNITMAYAESYLAEHYTREKNDSQAIQYIRQAIFHAQIYPEFHNYPELLSRLQWQLGKYFKAQNDSTKALSAYRNAVEYLQKTYQYRSLSNSFRDMEEKVYFELANLLLQQAAKAPASKKQALLRDAINNIESFKAAEVRNYFQDECVTEFEEKAKTVEEFLSSDPNKKTAIFYPIVLEDRVELLLVFHDSHIEQFKTAMSAKDLIKNVENFRKYLPFLKNLNAQFKFAKNIYDGLIKPINATLKQKNIDTLIIISHDLLLTIPFAALFDRDSEKYLIKDYAIAIAPGWKLTVPIRFQYNEENRALLIGLSKQVDEKFRRTLPEEMQSSLPSVEEELNRLSEKFKRNDKLENSEFTIPRVEEYLTNNAYSIVHFSTHGVFDENDPNMRFLLAYDGKLTMDRLGTLIHTTKFRKQPIELLNLSACLSAFGNKRNALGLSGMAIKTGARSVLGSLWNVTDNEGTWDNKVTPAMDIMGWFYEAITKQKGTSKAKALQYAQKRWLKEHENKEKRYDFPFYWAPFVVIGNWQ</sequence>
<dbReference type="Proteomes" id="UP001171945">
    <property type="component" value="Unassembled WGS sequence"/>
</dbReference>
<gene>
    <name evidence="2" type="ORF">QUF54_04620</name>
</gene>
<dbReference type="SMART" id="SM00028">
    <property type="entry name" value="TPR"/>
    <property type="match status" value="5"/>
</dbReference>
<name>A0ABT7VST2_9GAMM</name>
<dbReference type="InterPro" id="IPR019734">
    <property type="entry name" value="TPR_rpt"/>
</dbReference>
<comment type="caution">
    <text evidence="2">The sequence shown here is derived from an EMBL/GenBank/DDBJ whole genome shotgun (WGS) entry which is preliminary data.</text>
</comment>
<protein>
    <submittedName>
        <fullName evidence="2">CHAT domain-containing protein</fullName>
    </submittedName>
</protein>
<accession>A0ABT7VST2</accession>
<dbReference type="SUPFAM" id="SSF48452">
    <property type="entry name" value="TPR-like"/>
    <property type="match status" value="2"/>
</dbReference>
<dbReference type="PANTHER" id="PTHR10098:SF112">
    <property type="entry name" value="SLR0380 PROTEIN"/>
    <property type="match status" value="1"/>
</dbReference>
<feature type="domain" description="CHAT" evidence="1">
    <location>
        <begin position="527"/>
        <end position="824"/>
    </location>
</feature>
<evidence type="ECO:0000313" key="3">
    <source>
        <dbReference type="Proteomes" id="UP001171945"/>
    </source>
</evidence>
<dbReference type="InterPro" id="IPR011990">
    <property type="entry name" value="TPR-like_helical_dom_sf"/>
</dbReference>
<keyword evidence="3" id="KW-1185">Reference proteome</keyword>
<evidence type="ECO:0000313" key="2">
    <source>
        <dbReference type="EMBL" id="MDM8562619.1"/>
    </source>
</evidence>
<organism evidence="2 3">
    <name type="scientific">Candidatus Marithioploca araucensis</name>
    <dbReference type="NCBI Taxonomy" id="70273"/>
    <lineage>
        <taxon>Bacteria</taxon>
        <taxon>Pseudomonadati</taxon>
        <taxon>Pseudomonadota</taxon>
        <taxon>Gammaproteobacteria</taxon>
        <taxon>Thiotrichales</taxon>
        <taxon>Thiotrichaceae</taxon>
        <taxon>Candidatus Marithioploca</taxon>
    </lineage>
</organism>
<dbReference type="PANTHER" id="PTHR10098">
    <property type="entry name" value="RAPSYN-RELATED"/>
    <property type="match status" value="1"/>
</dbReference>
<proteinExistence type="predicted"/>
<dbReference type="EMBL" id="JAUCGM010000223">
    <property type="protein sequence ID" value="MDM8562619.1"/>
    <property type="molecule type" value="Genomic_DNA"/>
</dbReference>
<dbReference type="Pfam" id="PF12770">
    <property type="entry name" value="CHAT"/>
    <property type="match status" value="1"/>
</dbReference>
<dbReference type="Gene3D" id="1.25.40.10">
    <property type="entry name" value="Tetratricopeptide repeat domain"/>
    <property type="match status" value="3"/>
</dbReference>
<evidence type="ECO:0000259" key="1">
    <source>
        <dbReference type="Pfam" id="PF12770"/>
    </source>
</evidence>